<comment type="caution">
    <text evidence="1">The sequence shown here is derived from an EMBL/GenBank/DDBJ whole genome shotgun (WGS) entry which is preliminary data.</text>
</comment>
<protein>
    <submittedName>
        <fullName evidence="1">Uncharacterized protein</fullName>
    </submittedName>
</protein>
<organism evidence="1">
    <name type="scientific">marine sediment metagenome</name>
    <dbReference type="NCBI Taxonomy" id="412755"/>
    <lineage>
        <taxon>unclassified sequences</taxon>
        <taxon>metagenomes</taxon>
        <taxon>ecological metagenomes</taxon>
    </lineage>
</organism>
<accession>A0A0F9A501</accession>
<evidence type="ECO:0000313" key="1">
    <source>
        <dbReference type="EMBL" id="KKK67241.1"/>
    </source>
</evidence>
<dbReference type="EMBL" id="LAZR01059707">
    <property type="protein sequence ID" value="KKK67241.1"/>
    <property type="molecule type" value="Genomic_DNA"/>
</dbReference>
<name>A0A0F9A501_9ZZZZ</name>
<reference evidence="1" key="1">
    <citation type="journal article" date="2015" name="Nature">
        <title>Complex archaea that bridge the gap between prokaryotes and eukaryotes.</title>
        <authorList>
            <person name="Spang A."/>
            <person name="Saw J.H."/>
            <person name="Jorgensen S.L."/>
            <person name="Zaremba-Niedzwiedzka K."/>
            <person name="Martijn J."/>
            <person name="Lind A.E."/>
            <person name="van Eijk R."/>
            <person name="Schleper C."/>
            <person name="Guy L."/>
            <person name="Ettema T.J."/>
        </authorList>
    </citation>
    <scope>NUCLEOTIDE SEQUENCE</scope>
</reference>
<dbReference type="AlphaFoldDB" id="A0A0F9A501"/>
<gene>
    <name evidence="1" type="ORF">LCGC14_2956030</name>
</gene>
<sequence length="20" mass="2407">MPTYKYLCEECDGITKISRR</sequence>
<feature type="non-terminal residue" evidence="1">
    <location>
        <position position="20"/>
    </location>
</feature>
<proteinExistence type="predicted"/>